<dbReference type="AlphaFoldDB" id="A0A0A2KPX7"/>
<gene>
    <name evidence="1" type="ORF">PITC_042720</name>
</gene>
<accession>A0A0A2KPX7</accession>
<reference evidence="1 2" key="1">
    <citation type="journal article" date="2015" name="Mol. Plant Microbe Interact.">
        <title>Genome, transcriptome, and functional analyses of Penicillium expansum provide new insights into secondary metabolism and pathogenicity.</title>
        <authorList>
            <person name="Ballester A.R."/>
            <person name="Marcet-Houben M."/>
            <person name="Levin E."/>
            <person name="Sela N."/>
            <person name="Selma-Lazaro C."/>
            <person name="Carmona L."/>
            <person name="Wisniewski M."/>
            <person name="Droby S."/>
            <person name="Gonzalez-Candelas L."/>
            <person name="Gabaldon T."/>
        </authorList>
    </citation>
    <scope>NUCLEOTIDE SEQUENCE [LARGE SCALE GENOMIC DNA]</scope>
    <source>
        <strain evidence="1 2">PHI-1</strain>
    </source>
</reference>
<evidence type="ECO:0000313" key="1">
    <source>
        <dbReference type="EMBL" id="KGO69809.1"/>
    </source>
</evidence>
<name>A0A0A2KPX7_PENIT</name>
<sequence length="52" mass="5893">MRQTYCLLCPTTGYPVAMSPPNKYGRLNLSEDCKVGLEVSRRRGPHDLHCID</sequence>
<protein>
    <submittedName>
        <fullName evidence="1">Uncharacterized protein</fullName>
    </submittedName>
</protein>
<keyword evidence="2" id="KW-1185">Reference proteome</keyword>
<dbReference type="EMBL" id="JQGA01001117">
    <property type="protein sequence ID" value="KGO69809.1"/>
    <property type="molecule type" value="Genomic_DNA"/>
</dbReference>
<dbReference type="HOGENOM" id="CLU_3087952_0_0_1"/>
<proteinExistence type="predicted"/>
<comment type="caution">
    <text evidence="1">The sequence shown here is derived from an EMBL/GenBank/DDBJ whole genome shotgun (WGS) entry which is preliminary data.</text>
</comment>
<evidence type="ECO:0000313" key="2">
    <source>
        <dbReference type="Proteomes" id="UP000030104"/>
    </source>
</evidence>
<organism evidence="1 2">
    <name type="scientific">Penicillium italicum</name>
    <name type="common">Blue mold</name>
    <dbReference type="NCBI Taxonomy" id="40296"/>
    <lineage>
        <taxon>Eukaryota</taxon>
        <taxon>Fungi</taxon>
        <taxon>Dikarya</taxon>
        <taxon>Ascomycota</taxon>
        <taxon>Pezizomycotina</taxon>
        <taxon>Eurotiomycetes</taxon>
        <taxon>Eurotiomycetidae</taxon>
        <taxon>Eurotiales</taxon>
        <taxon>Aspergillaceae</taxon>
        <taxon>Penicillium</taxon>
    </lineage>
</organism>
<dbReference type="Proteomes" id="UP000030104">
    <property type="component" value="Unassembled WGS sequence"/>
</dbReference>